<sequence>MEGIDRPPIIPSDHADGGSSSVTSSIQRRFSPGKPLVIRDVSPVLTPLSSYEGKGKNVVEEITFRSSSLSKIDESYVFSANLDKEASSSAGSSLKVNIFFNAGLILNPPRKEDVKTGNESDEEEYTWLRESQAAAGEGSSAGSTEYSDYHTWSQVVGGMQHDRVYGLGSQAYTYEGQTSSGSNFSSSTQESLYIQQIAALTVELE</sequence>
<evidence type="ECO:0000313" key="3">
    <source>
        <dbReference type="Proteomes" id="UP000775213"/>
    </source>
</evidence>
<accession>A0AAV7HLG1</accession>
<evidence type="ECO:0000256" key="1">
    <source>
        <dbReference type="SAM" id="MobiDB-lite"/>
    </source>
</evidence>
<feature type="compositionally biased region" description="Polar residues" evidence="1">
    <location>
        <begin position="18"/>
        <end position="28"/>
    </location>
</feature>
<feature type="region of interest" description="Disordered" evidence="1">
    <location>
        <begin position="1"/>
        <end position="28"/>
    </location>
</feature>
<name>A0AAV7HLG1_DENCH</name>
<proteinExistence type="predicted"/>
<dbReference type="AlphaFoldDB" id="A0AAV7HLG1"/>
<evidence type="ECO:0000313" key="2">
    <source>
        <dbReference type="EMBL" id="KAH0469059.1"/>
    </source>
</evidence>
<dbReference type="Proteomes" id="UP000775213">
    <property type="component" value="Unassembled WGS sequence"/>
</dbReference>
<keyword evidence="3" id="KW-1185">Reference proteome</keyword>
<reference evidence="2 3" key="1">
    <citation type="journal article" date="2021" name="Hortic Res">
        <title>Chromosome-scale assembly of the Dendrobium chrysotoxum genome enhances the understanding of orchid evolution.</title>
        <authorList>
            <person name="Zhang Y."/>
            <person name="Zhang G.Q."/>
            <person name="Zhang D."/>
            <person name="Liu X.D."/>
            <person name="Xu X.Y."/>
            <person name="Sun W.H."/>
            <person name="Yu X."/>
            <person name="Zhu X."/>
            <person name="Wang Z.W."/>
            <person name="Zhao X."/>
            <person name="Zhong W.Y."/>
            <person name="Chen H."/>
            <person name="Yin W.L."/>
            <person name="Huang T."/>
            <person name="Niu S.C."/>
            <person name="Liu Z.J."/>
        </authorList>
    </citation>
    <scope>NUCLEOTIDE SEQUENCE [LARGE SCALE GENOMIC DNA]</scope>
    <source>
        <strain evidence="2">Lindl</strain>
    </source>
</reference>
<protein>
    <submittedName>
        <fullName evidence="2">Uncharacterized protein</fullName>
    </submittedName>
</protein>
<comment type="caution">
    <text evidence="2">The sequence shown here is derived from an EMBL/GenBank/DDBJ whole genome shotgun (WGS) entry which is preliminary data.</text>
</comment>
<organism evidence="2 3">
    <name type="scientific">Dendrobium chrysotoxum</name>
    <name type="common">Orchid</name>
    <dbReference type="NCBI Taxonomy" id="161865"/>
    <lineage>
        <taxon>Eukaryota</taxon>
        <taxon>Viridiplantae</taxon>
        <taxon>Streptophyta</taxon>
        <taxon>Embryophyta</taxon>
        <taxon>Tracheophyta</taxon>
        <taxon>Spermatophyta</taxon>
        <taxon>Magnoliopsida</taxon>
        <taxon>Liliopsida</taxon>
        <taxon>Asparagales</taxon>
        <taxon>Orchidaceae</taxon>
        <taxon>Epidendroideae</taxon>
        <taxon>Malaxideae</taxon>
        <taxon>Dendrobiinae</taxon>
        <taxon>Dendrobium</taxon>
    </lineage>
</organism>
<dbReference type="EMBL" id="JAGFBR010000003">
    <property type="protein sequence ID" value="KAH0469059.1"/>
    <property type="molecule type" value="Genomic_DNA"/>
</dbReference>
<gene>
    <name evidence="2" type="ORF">IEQ34_002291</name>
</gene>